<keyword evidence="2" id="KW-0812">Transmembrane</keyword>
<evidence type="ECO:0000313" key="3">
    <source>
        <dbReference type="EMBL" id="UOQ43937.1"/>
    </source>
</evidence>
<keyword evidence="4" id="KW-1185">Reference proteome</keyword>
<dbReference type="EMBL" id="CP095073">
    <property type="protein sequence ID" value="UOQ43937.1"/>
    <property type="molecule type" value="Genomic_DNA"/>
</dbReference>
<evidence type="ECO:0000313" key="4">
    <source>
        <dbReference type="Proteomes" id="UP000831787"/>
    </source>
</evidence>
<keyword evidence="2" id="KW-1133">Transmembrane helix</keyword>
<evidence type="ECO:0000256" key="2">
    <source>
        <dbReference type="SAM" id="Phobius"/>
    </source>
</evidence>
<protein>
    <submittedName>
        <fullName evidence="3">Uncharacterized protein</fullName>
    </submittedName>
</protein>
<feature type="compositionally biased region" description="Polar residues" evidence="1">
    <location>
        <begin position="11"/>
        <end position="21"/>
    </location>
</feature>
<sequence>METYRDHESSSHYQGSPKNMKDSCQQHLYQFIQIQMQDGSVYQGMLHSYDDEKMYVIMPNQNVQQAQASQAGQNRFFPFFGPFGLFGFPFFGIRAFGPFFPFWW</sequence>
<feature type="transmembrane region" description="Helical" evidence="2">
    <location>
        <begin position="76"/>
        <end position="97"/>
    </location>
</feature>
<proteinExistence type="predicted"/>
<organism evidence="3 4">
    <name type="scientific">Halobacillus salinarum</name>
    <dbReference type="NCBI Taxonomy" id="2932257"/>
    <lineage>
        <taxon>Bacteria</taxon>
        <taxon>Bacillati</taxon>
        <taxon>Bacillota</taxon>
        <taxon>Bacilli</taxon>
        <taxon>Bacillales</taxon>
        <taxon>Bacillaceae</taxon>
        <taxon>Halobacillus</taxon>
    </lineage>
</organism>
<dbReference type="Proteomes" id="UP000831787">
    <property type="component" value="Chromosome"/>
</dbReference>
<accession>A0ABY4EK87</accession>
<gene>
    <name evidence="3" type="ORF">MUN89_19035</name>
</gene>
<keyword evidence="2" id="KW-0472">Membrane</keyword>
<dbReference type="RefSeq" id="WP_244709491.1">
    <property type="nucleotide sequence ID" value="NZ_CP095073.1"/>
</dbReference>
<feature type="compositionally biased region" description="Basic and acidic residues" evidence="1">
    <location>
        <begin position="1"/>
        <end position="10"/>
    </location>
</feature>
<feature type="region of interest" description="Disordered" evidence="1">
    <location>
        <begin position="1"/>
        <end position="21"/>
    </location>
</feature>
<name>A0ABY4EK87_9BACI</name>
<evidence type="ECO:0000256" key="1">
    <source>
        <dbReference type="SAM" id="MobiDB-lite"/>
    </source>
</evidence>
<reference evidence="3 4" key="1">
    <citation type="submission" date="2022-04" db="EMBL/GenBank/DDBJ databases">
        <title>Halobacillus sp. isolated from saltern.</title>
        <authorList>
            <person name="Won M."/>
            <person name="Lee C.-M."/>
            <person name="Woen H.-Y."/>
            <person name="Kwon S.-W."/>
        </authorList>
    </citation>
    <scope>NUCLEOTIDE SEQUENCE [LARGE SCALE GENOMIC DNA]</scope>
    <source>
        <strain evidence="3 4">SSBR10-3</strain>
    </source>
</reference>